<reference evidence="3" key="1">
    <citation type="journal article" date="2019" name="Int. J. Syst. Evol. Microbiol.">
        <title>The Global Catalogue of Microorganisms (GCM) 10K type strain sequencing project: providing services to taxonomists for standard genome sequencing and annotation.</title>
        <authorList>
            <consortium name="The Broad Institute Genomics Platform"/>
            <consortium name="The Broad Institute Genome Sequencing Center for Infectious Disease"/>
            <person name="Wu L."/>
            <person name="Ma J."/>
        </authorList>
    </citation>
    <scope>NUCLEOTIDE SEQUENCE [LARGE SCALE GENOMIC DNA]</scope>
    <source>
        <strain evidence="3">CCM 8725</strain>
    </source>
</reference>
<gene>
    <name evidence="2" type="ORF">ACFSX3_19460</name>
</gene>
<evidence type="ECO:0000313" key="2">
    <source>
        <dbReference type="EMBL" id="MFD2412075.1"/>
    </source>
</evidence>
<keyword evidence="3" id="KW-1185">Reference proteome</keyword>
<evidence type="ECO:0008006" key="4">
    <source>
        <dbReference type="Google" id="ProtNLM"/>
    </source>
</evidence>
<name>A0ABW5FDJ3_9BACL</name>
<dbReference type="EMBL" id="JBHUKY010000033">
    <property type="protein sequence ID" value="MFD2412075.1"/>
    <property type="molecule type" value="Genomic_DNA"/>
</dbReference>
<proteinExistence type="predicted"/>
<evidence type="ECO:0000256" key="1">
    <source>
        <dbReference type="SAM" id="Phobius"/>
    </source>
</evidence>
<keyword evidence="1" id="KW-1133">Transmembrane helix</keyword>
<feature type="transmembrane region" description="Helical" evidence="1">
    <location>
        <begin position="23"/>
        <end position="40"/>
    </location>
</feature>
<protein>
    <recommendedName>
        <fullName evidence="4">CvpA family protein</fullName>
    </recommendedName>
</protein>
<keyword evidence="1" id="KW-0812">Transmembrane</keyword>
<comment type="caution">
    <text evidence="2">The sequence shown here is derived from an EMBL/GenBank/DDBJ whole genome shotgun (WGS) entry which is preliminary data.</text>
</comment>
<keyword evidence="1" id="KW-0472">Membrane</keyword>
<evidence type="ECO:0000313" key="3">
    <source>
        <dbReference type="Proteomes" id="UP001597448"/>
    </source>
</evidence>
<organism evidence="2 3">
    <name type="scientific">Paenibacillus rhizoplanae</name>
    <dbReference type="NCBI Taxonomy" id="1917181"/>
    <lineage>
        <taxon>Bacteria</taxon>
        <taxon>Bacillati</taxon>
        <taxon>Bacillota</taxon>
        <taxon>Bacilli</taxon>
        <taxon>Bacillales</taxon>
        <taxon>Paenibacillaceae</taxon>
        <taxon>Paenibacillus</taxon>
    </lineage>
</organism>
<sequence length="83" mass="9674">MNLTVVIIAILLWVFYKKGGNGLPTWLVKALGVFLVIMLFRNLKEAYHFVFDESDAWWPLIKENAARFNQQLRDLLQTMMKGS</sequence>
<accession>A0ABW5FDJ3</accession>
<dbReference type="RefSeq" id="WP_209988164.1">
    <property type="nucleotide sequence ID" value="NZ_JBHSVQ010000001.1"/>
</dbReference>
<dbReference type="Proteomes" id="UP001597448">
    <property type="component" value="Unassembled WGS sequence"/>
</dbReference>